<sequence length="177" mass="19206">MRYTERPSMHREIQVAAEPSRIWACVADVEAMAGWSPELVRVEWRDGATGPAEGVSYLGHNEHPTIGSWRTLAHVTACVADRTLTWCVLDVEGRYGPASEDPAQPMATWSFDITPAPGGAVLRQTVTLGPGPSGLTAYIARAPEREEEVIAYRFDELAKGMDLTLQGVKDAAEGRAA</sequence>
<accession>A0A6N9TZ61</accession>
<dbReference type="EMBL" id="JAAGLQ010000193">
    <property type="protein sequence ID" value="NEA15829.1"/>
    <property type="molecule type" value="Genomic_DNA"/>
</dbReference>
<organism evidence="1 2">
    <name type="scientific">Streptomyces halstedii</name>
    <dbReference type="NCBI Taxonomy" id="1944"/>
    <lineage>
        <taxon>Bacteria</taxon>
        <taxon>Bacillati</taxon>
        <taxon>Actinomycetota</taxon>
        <taxon>Actinomycetes</taxon>
        <taxon>Kitasatosporales</taxon>
        <taxon>Streptomycetaceae</taxon>
        <taxon>Streptomyces</taxon>
    </lineage>
</organism>
<comment type="caution">
    <text evidence="1">The sequence shown here is derived from an EMBL/GenBank/DDBJ whole genome shotgun (WGS) entry which is preliminary data.</text>
</comment>
<dbReference type="RefSeq" id="WP_164343925.1">
    <property type="nucleotide sequence ID" value="NZ_JAAGLQ010000193.1"/>
</dbReference>
<dbReference type="AlphaFoldDB" id="A0A6N9TZ61"/>
<reference evidence="1 2" key="1">
    <citation type="submission" date="2020-01" db="EMBL/GenBank/DDBJ databases">
        <title>Insect and environment-associated Actinomycetes.</title>
        <authorList>
            <person name="Currrie C."/>
            <person name="Chevrette M."/>
            <person name="Carlson C."/>
            <person name="Stubbendieck R."/>
            <person name="Wendt-Pienkowski E."/>
        </authorList>
    </citation>
    <scope>NUCLEOTIDE SEQUENCE [LARGE SCALE GENOMIC DNA]</scope>
    <source>
        <strain evidence="1 2">SID11342</strain>
    </source>
</reference>
<dbReference type="InterPro" id="IPR019587">
    <property type="entry name" value="Polyketide_cyclase/dehydratase"/>
</dbReference>
<dbReference type="InterPro" id="IPR023393">
    <property type="entry name" value="START-like_dom_sf"/>
</dbReference>
<dbReference type="Proteomes" id="UP000471293">
    <property type="component" value="Unassembled WGS sequence"/>
</dbReference>
<evidence type="ECO:0000313" key="1">
    <source>
        <dbReference type="EMBL" id="NEA15829.1"/>
    </source>
</evidence>
<dbReference type="SUPFAM" id="SSF55961">
    <property type="entry name" value="Bet v1-like"/>
    <property type="match status" value="1"/>
</dbReference>
<proteinExistence type="predicted"/>
<evidence type="ECO:0000313" key="2">
    <source>
        <dbReference type="Proteomes" id="UP000471293"/>
    </source>
</evidence>
<protein>
    <submittedName>
        <fullName evidence="1">SRPBCC family protein</fullName>
    </submittedName>
</protein>
<dbReference type="Pfam" id="PF10604">
    <property type="entry name" value="Polyketide_cyc2"/>
    <property type="match status" value="1"/>
</dbReference>
<dbReference type="CDD" id="cd07812">
    <property type="entry name" value="SRPBCC"/>
    <property type="match status" value="1"/>
</dbReference>
<name>A0A6N9TZ61_STRHA</name>
<gene>
    <name evidence="1" type="ORF">G3I29_09855</name>
</gene>
<dbReference type="Gene3D" id="3.30.530.20">
    <property type="match status" value="1"/>
</dbReference>